<dbReference type="CDD" id="cd12245">
    <property type="entry name" value="RRM_scw1_like"/>
    <property type="match status" value="1"/>
</dbReference>
<evidence type="ECO:0000256" key="3">
    <source>
        <dbReference type="PROSITE-ProRule" id="PRU00176"/>
    </source>
</evidence>
<feature type="compositionally biased region" description="Low complexity" evidence="4">
    <location>
        <begin position="357"/>
        <end position="367"/>
    </location>
</feature>
<dbReference type="Proteomes" id="UP000469890">
    <property type="component" value="Unassembled WGS sequence"/>
</dbReference>
<organism evidence="6 7">
    <name type="scientific">Mucor circinelloides f. lusitanicus</name>
    <name type="common">Mucor racemosus var. lusitanicus</name>
    <dbReference type="NCBI Taxonomy" id="29924"/>
    <lineage>
        <taxon>Eukaryota</taxon>
        <taxon>Fungi</taxon>
        <taxon>Fungi incertae sedis</taxon>
        <taxon>Mucoromycota</taxon>
        <taxon>Mucoromycotina</taxon>
        <taxon>Mucoromycetes</taxon>
        <taxon>Mucorales</taxon>
        <taxon>Mucorineae</taxon>
        <taxon>Mucoraceae</taxon>
        <taxon>Mucor</taxon>
    </lineage>
</organism>
<dbReference type="PROSITE" id="PS50102">
    <property type="entry name" value="RRM"/>
    <property type="match status" value="2"/>
</dbReference>
<name>A0A8H4BQQ4_MUCCL</name>
<accession>A0A8H4BQQ4</accession>
<dbReference type="AlphaFoldDB" id="A0A8H4BQQ4"/>
<feature type="compositionally biased region" description="Low complexity" evidence="4">
    <location>
        <begin position="151"/>
        <end position="170"/>
    </location>
</feature>
<dbReference type="SUPFAM" id="SSF54928">
    <property type="entry name" value="RNA-binding domain, RBD"/>
    <property type="match status" value="2"/>
</dbReference>
<keyword evidence="1" id="KW-0597">Phosphoprotein</keyword>
<evidence type="ECO:0000313" key="6">
    <source>
        <dbReference type="EMBL" id="KAF1806834.1"/>
    </source>
</evidence>
<evidence type="ECO:0000259" key="5">
    <source>
        <dbReference type="PROSITE" id="PS50102"/>
    </source>
</evidence>
<feature type="domain" description="RRM" evidence="5">
    <location>
        <begin position="382"/>
        <end position="459"/>
    </location>
</feature>
<sequence length="495" mass="55242">MMISEPQPFAHPFNFNDIQRVHPLSASPGSSAFFRATSPVQSTSTNMDDVTTIFVVGFPEDMAEREFQNMFTFCHGFEAASLKWHCKDQDDDSIPSSTNGKKQMIGFARFRTRLEALEAIDVLSGKKIDQEKGTVLKAEMAKKNLHIKRGSATQTSTSTSSSTTTSTAATVAPQSVAVNSTTSPNTSLVASSLATSESSSLKNMQQRYDSFSPLPSDLLSPQDYKTDLFIDPNFNDSLFGIRSQSFDQDLGFISSRAFGLGPTSSSTIQQHQHQHNLSSHHQHQHQQHIQQQNQNSQQQQQQQRLPKLMNDADEYHYLSKSSPVPNDTRFDSANLLEHDLMRMGSLSLLTNNLDLRSSSPGSSLSSPIQRLPNPADQNPPCNTLYVGNLPPNTSEEELRQVFSLCKGYRRMCFRTKPQGPMCFVEFEDIVFASQALNELQGHNLTNSVKGGIRLSYSKNPLFIKPNKENGLMSFKQMGNVLMSDRTRDFMFDPQL</sequence>
<evidence type="ECO:0000313" key="7">
    <source>
        <dbReference type="Proteomes" id="UP000469890"/>
    </source>
</evidence>
<protein>
    <recommendedName>
        <fullName evidence="5">RRM domain-containing protein</fullName>
    </recommendedName>
</protein>
<dbReference type="Pfam" id="PF00076">
    <property type="entry name" value="RRM_1"/>
    <property type="match status" value="1"/>
</dbReference>
<gene>
    <name evidence="6" type="ORF">FB192DRAFT_1013367</name>
</gene>
<dbReference type="EMBL" id="JAAECE010000001">
    <property type="protein sequence ID" value="KAF1806834.1"/>
    <property type="molecule type" value="Genomic_DNA"/>
</dbReference>
<feature type="domain" description="RRM" evidence="5">
    <location>
        <begin position="51"/>
        <end position="143"/>
    </location>
</feature>
<proteinExistence type="predicted"/>
<feature type="region of interest" description="Disordered" evidence="4">
    <location>
        <begin position="147"/>
        <end position="170"/>
    </location>
</feature>
<dbReference type="GO" id="GO:0003723">
    <property type="term" value="F:RNA binding"/>
    <property type="evidence" value="ECO:0007669"/>
    <property type="project" value="UniProtKB-UniRule"/>
</dbReference>
<dbReference type="PANTHER" id="PTHR10501">
    <property type="entry name" value="U1 SMALL NUCLEAR RIBONUCLEOPROTEIN A/U2 SMALL NUCLEAR RIBONUCLEOPROTEIN B"/>
    <property type="match status" value="1"/>
</dbReference>
<dbReference type="SMART" id="SM00360">
    <property type="entry name" value="RRM"/>
    <property type="match status" value="2"/>
</dbReference>
<dbReference type="InterPro" id="IPR000504">
    <property type="entry name" value="RRM_dom"/>
</dbReference>
<comment type="caution">
    <text evidence="6">The sequence shown here is derived from an EMBL/GenBank/DDBJ whole genome shotgun (WGS) entry which is preliminary data.</text>
</comment>
<keyword evidence="2 3" id="KW-0694">RNA-binding</keyword>
<dbReference type="InterPro" id="IPR012677">
    <property type="entry name" value="Nucleotide-bd_a/b_plait_sf"/>
</dbReference>
<feature type="region of interest" description="Disordered" evidence="4">
    <location>
        <begin position="356"/>
        <end position="380"/>
    </location>
</feature>
<dbReference type="FunFam" id="3.30.70.330:FF:000089">
    <property type="entry name" value="RNA binding protein"/>
    <property type="match status" value="1"/>
</dbReference>
<feature type="compositionally biased region" description="Low complexity" evidence="4">
    <location>
        <begin position="287"/>
        <end position="303"/>
    </location>
</feature>
<dbReference type="Gene3D" id="3.30.70.330">
    <property type="match status" value="2"/>
</dbReference>
<feature type="region of interest" description="Disordered" evidence="4">
    <location>
        <begin position="262"/>
        <end position="306"/>
    </location>
</feature>
<dbReference type="InterPro" id="IPR035979">
    <property type="entry name" value="RBD_domain_sf"/>
</dbReference>
<feature type="compositionally biased region" description="Basic residues" evidence="4">
    <location>
        <begin position="272"/>
        <end position="286"/>
    </location>
</feature>
<evidence type="ECO:0000256" key="1">
    <source>
        <dbReference type="ARBA" id="ARBA00022553"/>
    </source>
</evidence>
<evidence type="ECO:0000256" key="2">
    <source>
        <dbReference type="ARBA" id="ARBA00022884"/>
    </source>
</evidence>
<evidence type="ECO:0000256" key="4">
    <source>
        <dbReference type="SAM" id="MobiDB-lite"/>
    </source>
</evidence>
<reference evidence="6 7" key="1">
    <citation type="submission" date="2019-09" db="EMBL/GenBank/DDBJ databases">
        <authorList>
            <consortium name="DOE Joint Genome Institute"/>
            <person name="Mondo S.J."/>
            <person name="Navarro-Mendoza M.I."/>
            <person name="Perez-Arques C."/>
            <person name="Panchal S."/>
            <person name="Nicolas F.E."/>
            <person name="Ganguly P."/>
            <person name="Pangilinan J."/>
            <person name="Grigoriev I."/>
            <person name="Heitman J."/>
            <person name="Sanya K."/>
            <person name="Garre V."/>
        </authorList>
    </citation>
    <scope>NUCLEOTIDE SEQUENCE [LARGE SCALE GENOMIC DNA]</scope>
    <source>
        <strain evidence="6 7">MU402</strain>
    </source>
</reference>